<evidence type="ECO:0000313" key="1">
    <source>
        <dbReference type="EMBL" id="KAA6385488.1"/>
    </source>
</evidence>
<protein>
    <submittedName>
        <fullName evidence="1">Uncharacterized protein</fullName>
    </submittedName>
</protein>
<accession>A0A5J4VS97</accession>
<reference evidence="1 2" key="1">
    <citation type="submission" date="2019-03" db="EMBL/GenBank/DDBJ databases">
        <title>Single cell metagenomics reveals metabolic interactions within the superorganism composed of flagellate Streblomastix strix and complex community of Bacteroidetes bacteria on its surface.</title>
        <authorList>
            <person name="Treitli S.C."/>
            <person name="Kolisko M."/>
            <person name="Husnik F."/>
            <person name="Keeling P."/>
            <person name="Hampl V."/>
        </authorList>
    </citation>
    <scope>NUCLEOTIDE SEQUENCE [LARGE SCALE GENOMIC DNA]</scope>
    <source>
        <strain evidence="1">ST1C</strain>
    </source>
</reference>
<dbReference type="Proteomes" id="UP000324800">
    <property type="component" value="Unassembled WGS sequence"/>
</dbReference>
<gene>
    <name evidence="1" type="ORF">EZS28_018985</name>
</gene>
<evidence type="ECO:0000313" key="2">
    <source>
        <dbReference type="Proteomes" id="UP000324800"/>
    </source>
</evidence>
<organism evidence="1 2">
    <name type="scientific">Streblomastix strix</name>
    <dbReference type="NCBI Taxonomy" id="222440"/>
    <lineage>
        <taxon>Eukaryota</taxon>
        <taxon>Metamonada</taxon>
        <taxon>Preaxostyla</taxon>
        <taxon>Oxymonadida</taxon>
        <taxon>Streblomastigidae</taxon>
        <taxon>Streblomastix</taxon>
    </lineage>
</organism>
<dbReference type="EMBL" id="SNRW01005246">
    <property type="protein sequence ID" value="KAA6385488.1"/>
    <property type="molecule type" value="Genomic_DNA"/>
</dbReference>
<dbReference type="AlphaFoldDB" id="A0A5J4VS97"/>
<comment type="caution">
    <text evidence="1">The sequence shown here is derived from an EMBL/GenBank/DDBJ whole genome shotgun (WGS) entry which is preliminary data.</text>
</comment>
<proteinExistence type="predicted"/>
<name>A0A5J4VS97_9EUKA</name>
<sequence length="137" mass="15801">MQEAAEQFKQDICDSGRPALVSLPSMQPQVAPAEVVTQQSMSVLADDEAQKLYIHRNLAFVSSALLSITGIMAAMDPKKMICTEPFLYYYMKTFDKLLLLNELFNRKESPWNEISYRKRVMTTTSRTDWSYNISRYI</sequence>